<dbReference type="InterPro" id="IPR002397">
    <property type="entry name" value="Cyt_P450_B"/>
</dbReference>
<dbReference type="Pfam" id="PF00067">
    <property type="entry name" value="p450"/>
    <property type="match status" value="1"/>
</dbReference>
<dbReference type="SUPFAM" id="SSF48264">
    <property type="entry name" value="Cytochrome P450"/>
    <property type="match status" value="1"/>
</dbReference>
<dbReference type="CDD" id="cd20625">
    <property type="entry name" value="CYP164-like"/>
    <property type="match status" value="1"/>
</dbReference>
<reference evidence="2 3" key="1">
    <citation type="submission" date="2024-06" db="EMBL/GenBank/DDBJ databases">
        <title>The Natural Products Discovery Center: Release of the First 8490 Sequenced Strains for Exploring Actinobacteria Biosynthetic Diversity.</title>
        <authorList>
            <person name="Kalkreuter E."/>
            <person name="Kautsar S.A."/>
            <person name="Yang D."/>
            <person name="Bader C.D."/>
            <person name="Teijaro C.N."/>
            <person name="Fluegel L."/>
            <person name="Davis C.M."/>
            <person name="Simpson J.R."/>
            <person name="Lauterbach L."/>
            <person name="Steele A.D."/>
            <person name="Gui C."/>
            <person name="Meng S."/>
            <person name="Li G."/>
            <person name="Viehrig K."/>
            <person name="Ye F."/>
            <person name="Su P."/>
            <person name="Kiefer A.F."/>
            <person name="Nichols A."/>
            <person name="Cepeda A.J."/>
            <person name="Yan W."/>
            <person name="Fan B."/>
            <person name="Jiang Y."/>
            <person name="Adhikari A."/>
            <person name="Zheng C.-J."/>
            <person name="Schuster L."/>
            <person name="Cowan T.M."/>
            <person name="Smanski M.J."/>
            <person name="Chevrette M.G."/>
            <person name="De Carvalho L.P.S."/>
            <person name="Shen B."/>
        </authorList>
    </citation>
    <scope>NUCLEOTIDE SEQUENCE [LARGE SCALE GENOMIC DNA]</scope>
    <source>
        <strain evidence="2 3">NPDC052347</strain>
    </source>
</reference>
<name>A0ABV3JRK2_STRON</name>
<dbReference type="PRINTS" id="PR00359">
    <property type="entry name" value="BP450"/>
</dbReference>
<dbReference type="Gene3D" id="1.10.630.10">
    <property type="entry name" value="Cytochrome P450"/>
    <property type="match status" value="1"/>
</dbReference>
<comment type="similarity">
    <text evidence="1">Belongs to the cytochrome P450 family.</text>
</comment>
<evidence type="ECO:0000313" key="2">
    <source>
        <dbReference type="EMBL" id="MEV5505524.1"/>
    </source>
</evidence>
<dbReference type="Proteomes" id="UP001552594">
    <property type="component" value="Unassembled WGS sequence"/>
</dbReference>
<dbReference type="PANTHER" id="PTHR46696">
    <property type="entry name" value="P450, PUTATIVE (EUROFUNG)-RELATED"/>
    <property type="match status" value="1"/>
</dbReference>
<sequence length="410" mass="44470">MTMGSTPAPAPAVEVAREFWDRLPFDVRGEEYRADPYRFQERLRERGPVLRLAAEVVVVTGYRECQAVLGDERFGFGRLNTGAQSFLMVDPPEHRRLRTRIAAPFTARAVERLRPAIGHRVAGLLAGVDRSGEVDVIAGLGEPLALDVICALVGVPVGERGQWLQALSLMATGFDPEALRSTAVNDQVHGARLDFARYLRGLIEQRRAAPAGDLVSALVLPGADGSALTTEQVITAVGQLVAAGYEPAVDLIANGLYALLNHPEQLRWLRERPERIPAAVEELLRYDPPIQLLTRVALRDAAIGELPVAEGTVVGLLPGAANRDPRLHPEPHRLDVTRAPQHLSLGWGEHFCLGAKLVRVQAEAMLGALVRCEPVATGEPVRLKPTLISRGLERLPVVLTAGPAEGGHWL</sequence>
<organism evidence="2 3">
    <name type="scientific">Streptomyces orinoci</name>
    <name type="common">Streptoverticillium orinoci</name>
    <dbReference type="NCBI Taxonomy" id="67339"/>
    <lineage>
        <taxon>Bacteria</taxon>
        <taxon>Bacillati</taxon>
        <taxon>Actinomycetota</taxon>
        <taxon>Actinomycetes</taxon>
        <taxon>Kitasatosporales</taxon>
        <taxon>Streptomycetaceae</taxon>
        <taxon>Streptomyces</taxon>
    </lineage>
</organism>
<evidence type="ECO:0000256" key="1">
    <source>
        <dbReference type="ARBA" id="ARBA00010617"/>
    </source>
</evidence>
<protein>
    <submittedName>
        <fullName evidence="2">Cytochrome P450</fullName>
    </submittedName>
</protein>
<dbReference type="PANTHER" id="PTHR46696:SF4">
    <property type="entry name" value="BIOTIN BIOSYNTHESIS CYTOCHROME P450"/>
    <property type="match status" value="1"/>
</dbReference>
<evidence type="ECO:0000313" key="3">
    <source>
        <dbReference type="Proteomes" id="UP001552594"/>
    </source>
</evidence>
<dbReference type="RefSeq" id="WP_109278683.1">
    <property type="nucleotide sequence ID" value="NZ_JBFAUK010000002.1"/>
</dbReference>
<dbReference type="InterPro" id="IPR001128">
    <property type="entry name" value="Cyt_P450"/>
</dbReference>
<dbReference type="EMBL" id="JBFAUK010000002">
    <property type="protein sequence ID" value="MEV5505524.1"/>
    <property type="molecule type" value="Genomic_DNA"/>
</dbReference>
<gene>
    <name evidence="2" type="ORF">AB0L16_03480</name>
</gene>
<keyword evidence="3" id="KW-1185">Reference proteome</keyword>
<proteinExistence type="inferred from homology"/>
<accession>A0ABV3JRK2</accession>
<dbReference type="InterPro" id="IPR036396">
    <property type="entry name" value="Cyt_P450_sf"/>
</dbReference>
<comment type="caution">
    <text evidence="2">The sequence shown here is derived from an EMBL/GenBank/DDBJ whole genome shotgun (WGS) entry which is preliminary data.</text>
</comment>